<dbReference type="EMBL" id="JARJCM010000149">
    <property type="protein sequence ID" value="KAJ7025729.1"/>
    <property type="molecule type" value="Genomic_DNA"/>
</dbReference>
<dbReference type="EMBL" id="JARJCM010000149">
    <property type="protein sequence ID" value="KAJ7025714.1"/>
    <property type="molecule type" value="Genomic_DNA"/>
</dbReference>
<gene>
    <name evidence="1" type="ORF">C8F04DRAFT_1268853</name>
    <name evidence="2" type="ORF">C8F04DRAFT_1268868</name>
</gene>
<keyword evidence="3" id="KW-1185">Reference proteome</keyword>
<dbReference type="PANTHER" id="PTHR34724">
    <property type="entry name" value="OS12G0596101 PROTEIN"/>
    <property type="match status" value="1"/>
</dbReference>
<protein>
    <submittedName>
        <fullName evidence="2">Uncharacterized protein</fullName>
    </submittedName>
</protein>
<evidence type="ECO:0000313" key="1">
    <source>
        <dbReference type="EMBL" id="KAJ7025714.1"/>
    </source>
</evidence>
<dbReference type="PANTHER" id="PTHR34724:SF2">
    <property type="entry name" value="OS12G0596101 PROTEIN"/>
    <property type="match status" value="1"/>
</dbReference>
<proteinExistence type="predicted"/>
<organism evidence="2 3">
    <name type="scientific">Mycena alexandri</name>
    <dbReference type="NCBI Taxonomy" id="1745969"/>
    <lineage>
        <taxon>Eukaryota</taxon>
        <taxon>Fungi</taxon>
        <taxon>Dikarya</taxon>
        <taxon>Basidiomycota</taxon>
        <taxon>Agaricomycotina</taxon>
        <taxon>Agaricomycetes</taxon>
        <taxon>Agaricomycetidae</taxon>
        <taxon>Agaricales</taxon>
        <taxon>Marasmiineae</taxon>
        <taxon>Mycenaceae</taxon>
        <taxon>Mycena</taxon>
    </lineage>
</organism>
<accession>A0AAD6SD55</accession>
<dbReference type="AlphaFoldDB" id="A0AAD6SD55"/>
<reference evidence="2" key="1">
    <citation type="submission" date="2023-03" db="EMBL/GenBank/DDBJ databases">
        <title>Massive genome expansion in bonnet fungi (Mycena s.s.) driven by repeated elements and novel gene families across ecological guilds.</title>
        <authorList>
            <consortium name="Lawrence Berkeley National Laboratory"/>
            <person name="Harder C.B."/>
            <person name="Miyauchi S."/>
            <person name="Viragh M."/>
            <person name="Kuo A."/>
            <person name="Thoen E."/>
            <person name="Andreopoulos B."/>
            <person name="Lu D."/>
            <person name="Skrede I."/>
            <person name="Drula E."/>
            <person name="Henrissat B."/>
            <person name="Morin E."/>
            <person name="Kohler A."/>
            <person name="Barry K."/>
            <person name="LaButti K."/>
            <person name="Morin E."/>
            <person name="Salamov A."/>
            <person name="Lipzen A."/>
            <person name="Mereny Z."/>
            <person name="Hegedus B."/>
            <person name="Baldrian P."/>
            <person name="Stursova M."/>
            <person name="Weitz H."/>
            <person name="Taylor A."/>
            <person name="Grigoriev I.V."/>
            <person name="Nagy L.G."/>
            <person name="Martin F."/>
            <person name="Kauserud H."/>
        </authorList>
    </citation>
    <scope>NUCLEOTIDE SEQUENCE</scope>
    <source>
        <strain evidence="2">CBHHK200</strain>
    </source>
</reference>
<name>A0AAD6SD55_9AGAR</name>
<comment type="caution">
    <text evidence="2">The sequence shown here is derived from an EMBL/GenBank/DDBJ whole genome shotgun (WGS) entry which is preliminary data.</text>
</comment>
<evidence type="ECO:0000313" key="2">
    <source>
        <dbReference type="EMBL" id="KAJ7025729.1"/>
    </source>
</evidence>
<sequence>MDQMQIASDPKHPFPTPIMQFTQPTPVDACFAVKCDTCGKTTWKGCGQHVESVMKDVKDDDKCVCPRA</sequence>
<evidence type="ECO:0000313" key="3">
    <source>
        <dbReference type="Proteomes" id="UP001218188"/>
    </source>
</evidence>
<dbReference type="Proteomes" id="UP001218188">
    <property type="component" value="Unassembled WGS sequence"/>
</dbReference>